<gene>
    <name evidence="1" type="ORF">M9H77_15454</name>
</gene>
<reference evidence="2" key="1">
    <citation type="journal article" date="2023" name="Nat. Plants">
        <title>Single-cell RNA sequencing provides a high-resolution roadmap for understanding the multicellular compartmentation of specialized metabolism.</title>
        <authorList>
            <person name="Sun S."/>
            <person name="Shen X."/>
            <person name="Li Y."/>
            <person name="Li Y."/>
            <person name="Wang S."/>
            <person name="Li R."/>
            <person name="Zhang H."/>
            <person name="Shen G."/>
            <person name="Guo B."/>
            <person name="Wei J."/>
            <person name="Xu J."/>
            <person name="St-Pierre B."/>
            <person name="Chen S."/>
            <person name="Sun C."/>
        </authorList>
    </citation>
    <scope>NUCLEOTIDE SEQUENCE [LARGE SCALE GENOMIC DNA]</scope>
</reference>
<comment type="caution">
    <text evidence="1">The sequence shown here is derived from an EMBL/GenBank/DDBJ whole genome shotgun (WGS) entry which is preliminary data.</text>
</comment>
<protein>
    <submittedName>
        <fullName evidence="1">Uncharacterized protein</fullName>
    </submittedName>
</protein>
<accession>A0ACC0AYB0</accession>
<sequence>MGDMECKELLEKAKTIRLRTHNGKYLVADDDEKSIRQERDGTTIRAHWKVEFIEDEQNILYLKSCYGKYLTASNKRFLPRITGFKVLQTLPERLNSSLQWEVERNGSRIRLRTRYGQFLRPNSGIHPWRNLVSHDIPFRASSESKLYWELDVVE</sequence>
<name>A0ACC0AYB0_CATRO</name>
<proteinExistence type="predicted"/>
<keyword evidence="2" id="KW-1185">Reference proteome</keyword>
<dbReference type="Proteomes" id="UP001060085">
    <property type="component" value="Linkage Group LG04"/>
</dbReference>
<evidence type="ECO:0000313" key="2">
    <source>
        <dbReference type="Proteomes" id="UP001060085"/>
    </source>
</evidence>
<organism evidence="1 2">
    <name type="scientific">Catharanthus roseus</name>
    <name type="common">Madagascar periwinkle</name>
    <name type="synonym">Vinca rosea</name>
    <dbReference type="NCBI Taxonomy" id="4058"/>
    <lineage>
        <taxon>Eukaryota</taxon>
        <taxon>Viridiplantae</taxon>
        <taxon>Streptophyta</taxon>
        <taxon>Embryophyta</taxon>
        <taxon>Tracheophyta</taxon>
        <taxon>Spermatophyta</taxon>
        <taxon>Magnoliopsida</taxon>
        <taxon>eudicotyledons</taxon>
        <taxon>Gunneridae</taxon>
        <taxon>Pentapetalae</taxon>
        <taxon>asterids</taxon>
        <taxon>lamiids</taxon>
        <taxon>Gentianales</taxon>
        <taxon>Apocynaceae</taxon>
        <taxon>Rauvolfioideae</taxon>
        <taxon>Vinceae</taxon>
        <taxon>Catharanthinae</taxon>
        <taxon>Catharanthus</taxon>
    </lineage>
</organism>
<dbReference type="EMBL" id="CM044704">
    <property type="protein sequence ID" value="KAI5665601.1"/>
    <property type="molecule type" value="Genomic_DNA"/>
</dbReference>
<evidence type="ECO:0000313" key="1">
    <source>
        <dbReference type="EMBL" id="KAI5665601.1"/>
    </source>
</evidence>